<name>A0ABP0UDP3_9BRYO</name>
<reference evidence="1" key="1">
    <citation type="submission" date="2024-02" db="EMBL/GenBank/DDBJ databases">
        <authorList>
            <consortium name="ELIXIR-Norway"/>
            <consortium name="Elixir Norway"/>
        </authorList>
    </citation>
    <scope>NUCLEOTIDE SEQUENCE</scope>
</reference>
<keyword evidence="2" id="KW-1185">Reference proteome</keyword>
<dbReference type="PANTHER" id="PTHR37067">
    <property type="entry name" value="PX DOMAIN-CONTAINING PROTEIN"/>
    <property type="match status" value="1"/>
</dbReference>
<evidence type="ECO:0000313" key="2">
    <source>
        <dbReference type="Proteomes" id="UP001497512"/>
    </source>
</evidence>
<organism evidence="1 2">
    <name type="scientific">Sphagnum troendelagicum</name>
    <dbReference type="NCBI Taxonomy" id="128251"/>
    <lineage>
        <taxon>Eukaryota</taxon>
        <taxon>Viridiplantae</taxon>
        <taxon>Streptophyta</taxon>
        <taxon>Embryophyta</taxon>
        <taxon>Bryophyta</taxon>
        <taxon>Sphagnophytina</taxon>
        <taxon>Sphagnopsida</taxon>
        <taxon>Sphagnales</taxon>
        <taxon>Sphagnaceae</taxon>
        <taxon>Sphagnum</taxon>
    </lineage>
</organism>
<sequence length="165" mass="19260">MHEGRDEIEIGQNGRKQKRTTQIKMFIALFYPHKYRIHHESQHVESWVLYQDLSKAEKKQYFSSHIKPANTLHRHMIVKDDKLVFDISACIVDTIIGDLFFRDDEVLANVGSNGYNDDDVASAIAKKAKEKTNALKLFVKNEDDLEWYQVVIPNAMRFEIGMSFR</sequence>
<dbReference type="PANTHER" id="PTHR37067:SF3">
    <property type="entry name" value="PX DOMAIN-CONTAINING PROTEIN"/>
    <property type="match status" value="1"/>
</dbReference>
<evidence type="ECO:0000313" key="1">
    <source>
        <dbReference type="EMBL" id="CAK9219533.1"/>
    </source>
</evidence>
<protein>
    <submittedName>
        <fullName evidence="1">Uncharacterized protein</fullName>
    </submittedName>
</protein>
<dbReference type="Proteomes" id="UP001497512">
    <property type="component" value="Chromosome 3"/>
</dbReference>
<proteinExistence type="predicted"/>
<dbReference type="EMBL" id="OZ019895">
    <property type="protein sequence ID" value="CAK9219533.1"/>
    <property type="molecule type" value="Genomic_DNA"/>
</dbReference>
<gene>
    <name evidence="1" type="ORF">CSSPTR1EN2_LOCUS14602</name>
</gene>
<accession>A0ABP0UDP3</accession>